<protein>
    <submittedName>
        <fullName evidence="4">Phospholipase</fullName>
    </submittedName>
</protein>
<dbReference type="Gene3D" id="3.40.50.1820">
    <property type="entry name" value="alpha/beta hydrolase"/>
    <property type="match status" value="1"/>
</dbReference>
<sequence>MRNESESRLWSKPAAEREGTPLLVLLHGYGANEADLFSLAEALPADFTVVSLRAGLAAGPGFAWFPLGPDGSGGLAYSVADVQHAVTELLDWIDSVRVGHSSVSLLGFSQGMVMASSAARHRPDDFAAIVGLSGFVADSEPSDFFADEQLAARKLPFFWGRDQADPVVPQALVEYSNEWLNQHTALTKVLYTGIWHGISPAEIKHVGEFLTMSVLDQRASLER</sequence>
<dbReference type="InterPro" id="IPR029058">
    <property type="entry name" value="AB_hydrolase_fold"/>
</dbReference>
<dbReference type="Pfam" id="PF02230">
    <property type="entry name" value="Abhydrolase_2"/>
    <property type="match status" value="1"/>
</dbReference>
<evidence type="ECO:0000313" key="4">
    <source>
        <dbReference type="EMBL" id="AJT40476.1"/>
    </source>
</evidence>
<dbReference type="OrthoDB" id="9780848at2"/>
<dbReference type="RefSeq" id="WP_045073124.1">
    <property type="nucleotide sequence ID" value="NZ_CP011005.1"/>
</dbReference>
<dbReference type="PANTHER" id="PTHR10655:SF17">
    <property type="entry name" value="LYSOPHOSPHOLIPASE-LIKE PROTEIN 1"/>
    <property type="match status" value="1"/>
</dbReference>
<evidence type="ECO:0000256" key="1">
    <source>
        <dbReference type="ARBA" id="ARBA00006499"/>
    </source>
</evidence>
<comment type="similarity">
    <text evidence="1">Belongs to the AB hydrolase superfamily. AB hydrolase 2 family.</text>
</comment>
<dbReference type="PATRIC" id="fig|1618207.4.peg.206"/>
<evidence type="ECO:0000259" key="3">
    <source>
        <dbReference type="Pfam" id="PF02230"/>
    </source>
</evidence>
<proteinExistence type="inferred from homology"/>
<dbReference type="KEGG" id="ari:UM93_00995"/>
<name>A0A0D4BWH4_9MICC</name>
<accession>A0A0D4BWH4</accession>
<dbReference type="InterPro" id="IPR050565">
    <property type="entry name" value="LYPA1-2/EST-like"/>
</dbReference>
<dbReference type="PANTHER" id="PTHR10655">
    <property type="entry name" value="LYSOPHOSPHOLIPASE-RELATED"/>
    <property type="match status" value="1"/>
</dbReference>
<dbReference type="InterPro" id="IPR003140">
    <property type="entry name" value="PLipase/COase/thioEstase"/>
</dbReference>
<evidence type="ECO:0000256" key="2">
    <source>
        <dbReference type="ARBA" id="ARBA00022801"/>
    </source>
</evidence>
<dbReference type="Proteomes" id="UP000061839">
    <property type="component" value="Chromosome"/>
</dbReference>
<dbReference type="HOGENOM" id="CLU_049413_5_3_11"/>
<dbReference type="AlphaFoldDB" id="A0A0D4BWH4"/>
<gene>
    <name evidence="4" type="ORF">UM93_00995</name>
</gene>
<keyword evidence="2" id="KW-0378">Hydrolase</keyword>
<dbReference type="STRING" id="1618207.UM93_00995"/>
<reference evidence="4 5" key="1">
    <citation type="journal article" date="2015" name="Genome Announc.">
        <title>Complete Genome Sequencing of Protease-Producing Novel Arthrobacter sp. Strain IHBB 11108 Using PacBio Single-Molecule Real-Time Sequencing Technology.</title>
        <authorList>
            <person name="Kiran S."/>
            <person name="Swarnkar M.K."/>
            <person name="Pal M."/>
            <person name="Thakur R."/>
            <person name="Tewari R."/>
            <person name="Singh A.K."/>
            <person name="Gulati A."/>
        </authorList>
    </citation>
    <scope>NUCLEOTIDE SEQUENCE [LARGE SCALE GENOMIC DNA]</scope>
    <source>
        <strain evidence="4 5">IHBB 11108</strain>
    </source>
</reference>
<dbReference type="GO" id="GO:0016787">
    <property type="term" value="F:hydrolase activity"/>
    <property type="evidence" value="ECO:0007669"/>
    <property type="project" value="UniProtKB-KW"/>
</dbReference>
<dbReference type="EMBL" id="CP011005">
    <property type="protein sequence ID" value="AJT40476.1"/>
    <property type="molecule type" value="Genomic_DNA"/>
</dbReference>
<evidence type="ECO:0000313" key="5">
    <source>
        <dbReference type="Proteomes" id="UP000061839"/>
    </source>
</evidence>
<dbReference type="SUPFAM" id="SSF53474">
    <property type="entry name" value="alpha/beta-Hydrolases"/>
    <property type="match status" value="1"/>
</dbReference>
<organism evidence="4 5">
    <name type="scientific">Psychromicrobium lacuslunae</name>
    <dbReference type="NCBI Taxonomy" id="1618207"/>
    <lineage>
        <taxon>Bacteria</taxon>
        <taxon>Bacillati</taxon>
        <taxon>Actinomycetota</taxon>
        <taxon>Actinomycetes</taxon>
        <taxon>Micrococcales</taxon>
        <taxon>Micrococcaceae</taxon>
        <taxon>Psychromicrobium</taxon>
    </lineage>
</organism>
<keyword evidence="5" id="KW-1185">Reference proteome</keyword>
<feature type="domain" description="Phospholipase/carboxylesterase/thioesterase" evidence="3">
    <location>
        <begin position="16"/>
        <end position="212"/>
    </location>
</feature>